<reference evidence="1 2" key="1">
    <citation type="journal article" date="2016" name="Front. Microbiol.">
        <title>Single-Cell (Meta-)Genomics of a Dimorphic Candidatus Thiomargarita nelsonii Reveals Genomic Plasticity.</title>
        <authorList>
            <person name="Flood B.E."/>
            <person name="Fliss P."/>
            <person name="Jones D.S."/>
            <person name="Dick G.J."/>
            <person name="Jain S."/>
            <person name="Kaster A.K."/>
            <person name="Winkel M."/>
            <person name="Mussmann M."/>
            <person name="Bailey J."/>
        </authorList>
    </citation>
    <scope>NUCLEOTIDE SEQUENCE [LARGE SCALE GENOMIC DNA]</scope>
    <source>
        <strain evidence="1">Hydrate Ridge</strain>
    </source>
</reference>
<name>A0A0A6P229_9GAMM</name>
<proteinExistence type="predicted"/>
<keyword evidence="2" id="KW-1185">Reference proteome</keyword>
<dbReference type="AlphaFoldDB" id="A0A0A6P229"/>
<evidence type="ECO:0000313" key="2">
    <source>
        <dbReference type="Proteomes" id="UP000030428"/>
    </source>
</evidence>
<comment type="caution">
    <text evidence="1">The sequence shown here is derived from an EMBL/GenBank/DDBJ whole genome shotgun (WGS) entry which is preliminary data.</text>
</comment>
<protein>
    <submittedName>
        <fullName evidence="1">Uncharacterized protein</fullName>
    </submittedName>
</protein>
<sequence length="320" mass="35834">MLDLAQKTLDVSWVLDEKTPHFIVVDVEHPNGKAFWQAHHVDKNLVALAPQNILNAPIFLEKPLKVRTLAEMLKRLSTEFSNLSEPALAVTDKEITNFFDDLASEQKKETEDVFEPSLYLSGLLKNALQSGQSQRFSVGNLAPLYVLPEQASCFYKAIDFGNLTPTQKVFYKVKSSQIEQQPLTSENLNSTVQTEGLRKYPINTFLWASSLYASNGRVLAGFSLDTPVHLKQWPDLSLLAHDSTHFRLAAFMLKNTATLTSVAAQTQVEIPAVFNFFNACMITQIIEIDESHAVTMEKKPASSKPLKHSLFKNLLKRLAG</sequence>
<organism evidence="1 2">
    <name type="scientific">Candidatus Thiomargarita nelsonii</name>
    <dbReference type="NCBI Taxonomy" id="1003181"/>
    <lineage>
        <taxon>Bacteria</taxon>
        <taxon>Pseudomonadati</taxon>
        <taxon>Pseudomonadota</taxon>
        <taxon>Gammaproteobacteria</taxon>
        <taxon>Thiotrichales</taxon>
        <taxon>Thiotrichaceae</taxon>
        <taxon>Thiomargarita</taxon>
    </lineage>
</organism>
<evidence type="ECO:0000313" key="1">
    <source>
        <dbReference type="EMBL" id="KHD04823.1"/>
    </source>
</evidence>
<accession>A0A0A6P229</accession>
<gene>
    <name evidence="1" type="ORF">PN36_18670</name>
</gene>
<dbReference type="EMBL" id="JSZA02000074">
    <property type="protein sequence ID" value="KHD04823.1"/>
    <property type="molecule type" value="Genomic_DNA"/>
</dbReference>
<dbReference type="Proteomes" id="UP000030428">
    <property type="component" value="Unassembled WGS sequence"/>
</dbReference>